<dbReference type="EMBL" id="AP022839">
    <property type="protein sequence ID" value="BCA94996.1"/>
    <property type="molecule type" value="Genomic_DNA"/>
</dbReference>
<evidence type="ECO:0000256" key="1">
    <source>
        <dbReference type="ARBA" id="ARBA00004141"/>
    </source>
</evidence>
<keyword evidence="4 6" id="KW-1133">Transmembrane helix</keyword>
<name>A0A6F8T4V7_9GAMM</name>
<dbReference type="PANTHER" id="PTHR12778">
    <property type="entry name" value="SOLUTE CARRIER FAMILY 33 ACETYL-COA TRANSPORTER -RELATED"/>
    <property type="match status" value="1"/>
</dbReference>
<dbReference type="InterPro" id="IPR036259">
    <property type="entry name" value="MFS_trans_sf"/>
</dbReference>
<dbReference type="SUPFAM" id="SSF103473">
    <property type="entry name" value="MFS general substrate transporter"/>
    <property type="match status" value="1"/>
</dbReference>
<protein>
    <submittedName>
        <fullName evidence="8">MFS transporter</fullName>
    </submittedName>
</protein>
<dbReference type="PROSITE" id="PS50850">
    <property type="entry name" value="MFS"/>
    <property type="match status" value="1"/>
</dbReference>
<evidence type="ECO:0000313" key="9">
    <source>
        <dbReference type="Proteomes" id="UP000502894"/>
    </source>
</evidence>
<proteinExistence type="predicted"/>
<dbReference type="Proteomes" id="UP000502894">
    <property type="component" value="Chromosome"/>
</dbReference>
<dbReference type="InterPro" id="IPR020846">
    <property type="entry name" value="MFS_dom"/>
</dbReference>
<dbReference type="KEGG" id="lant:TUM19329_13570"/>
<dbReference type="NCBIfam" id="TIGR00901">
    <property type="entry name" value="2A0125"/>
    <property type="match status" value="1"/>
</dbReference>
<reference evidence="8" key="1">
    <citation type="journal article" date="2020" name="Microbiol. Resour. Announc.">
        <title>Complete Genome Sequence of Novel Psychrotolerant Legionella Strain TUM19329, Isolated from Antarctic Lake Sediment.</title>
        <authorList>
            <person name="Shimada S."/>
            <person name="Nakai R."/>
            <person name="Aoki K."/>
            <person name="Shimoeda N."/>
            <person name="Ohno G."/>
            <person name="Miyazaki Y."/>
            <person name="Kudoh S."/>
            <person name="Imura S."/>
            <person name="Watanabe K."/>
            <person name="Ishii Y."/>
            <person name="Tateda K."/>
        </authorList>
    </citation>
    <scope>NUCLEOTIDE SEQUENCE [LARGE SCALE GENOMIC DNA]</scope>
    <source>
        <strain evidence="8">TUM19329</strain>
    </source>
</reference>
<feature type="transmembrane region" description="Helical" evidence="6">
    <location>
        <begin position="164"/>
        <end position="184"/>
    </location>
</feature>
<dbReference type="RefSeq" id="WP_173236708.1">
    <property type="nucleotide sequence ID" value="NZ_AP022839.1"/>
</dbReference>
<dbReference type="PANTHER" id="PTHR12778:SF10">
    <property type="entry name" value="MAJOR FACILITATOR SUPERFAMILY DOMAIN-CONTAINING PROTEIN 3"/>
    <property type="match status" value="1"/>
</dbReference>
<feature type="transmembrane region" description="Helical" evidence="6">
    <location>
        <begin position="34"/>
        <end position="52"/>
    </location>
</feature>
<feature type="transmembrane region" description="Helical" evidence="6">
    <location>
        <begin position="133"/>
        <end position="158"/>
    </location>
</feature>
<dbReference type="GO" id="GO:0022857">
    <property type="term" value="F:transmembrane transporter activity"/>
    <property type="evidence" value="ECO:0007669"/>
    <property type="project" value="InterPro"/>
</dbReference>
<dbReference type="AlphaFoldDB" id="A0A6F8T4V7"/>
<dbReference type="InterPro" id="IPR011701">
    <property type="entry name" value="MFS"/>
</dbReference>
<evidence type="ECO:0000259" key="7">
    <source>
        <dbReference type="PROSITE" id="PS50850"/>
    </source>
</evidence>
<organism evidence="8 9">
    <name type="scientific">Legionella antarctica</name>
    <dbReference type="NCBI Taxonomy" id="2708020"/>
    <lineage>
        <taxon>Bacteria</taxon>
        <taxon>Pseudomonadati</taxon>
        <taxon>Pseudomonadota</taxon>
        <taxon>Gammaproteobacteria</taxon>
        <taxon>Legionellales</taxon>
        <taxon>Legionellaceae</taxon>
        <taxon>Legionella</taxon>
    </lineage>
</organism>
<evidence type="ECO:0000256" key="5">
    <source>
        <dbReference type="ARBA" id="ARBA00023136"/>
    </source>
</evidence>
<keyword evidence="9" id="KW-1185">Reference proteome</keyword>
<keyword evidence="3 6" id="KW-0812">Transmembrane</keyword>
<feature type="transmembrane region" description="Helical" evidence="6">
    <location>
        <begin position="100"/>
        <end position="121"/>
    </location>
</feature>
<evidence type="ECO:0000313" key="8">
    <source>
        <dbReference type="EMBL" id="BCA94996.1"/>
    </source>
</evidence>
<feature type="transmembrane region" description="Helical" evidence="6">
    <location>
        <begin position="73"/>
        <end position="94"/>
    </location>
</feature>
<comment type="subcellular location">
    <subcellularLocation>
        <location evidence="1">Membrane</location>
        <topology evidence="1">Multi-pass membrane protein</topology>
    </subcellularLocation>
</comment>
<evidence type="ECO:0000256" key="3">
    <source>
        <dbReference type="ARBA" id="ARBA00022692"/>
    </source>
</evidence>
<keyword evidence="2" id="KW-0813">Transport</keyword>
<evidence type="ECO:0000256" key="2">
    <source>
        <dbReference type="ARBA" id="ARBA00022448"/>
    </source>
</evidence>
<keyword evidence="5 6" id="KW-0472">Membrane</keyword>
<dbReference type="Pfam" id="PF07690">
    <property type="entry name" value="MFS_1"/>
    <property type="match status" value="1"/>
</dbReference>
<gene>
    <name evidence="8" type="primary">ampG</name>
    <name evidence="8" type="ORF">TUM19329_13570</name>
</gene>
<feature type="domain" description="Major facilitator superfamily (MFS) profile" evidence="7">
    <location>
        <begin position="4"/>
        <end position="399"/>
    </location>
</feature>
<sequence>MNKRLFIVFILGFSSGLPMALISSTLQAWFSSNGMSILATGALSLVSLPYAYRIFWGPILDRYSLFEMGKRRSWIITMQILLLVGFNLMAWFTPEQYPKFIAFIALILACFSATQDVAIDAHRAEYLPPNQHALGASLAVFGYRLALLLSGGLALIMAEKLGWAFTYRFMGFAMLIGSFAVLLSQEPSIKIKEKNSFAFSFIAPVKELLTRPGVIPLLLFIFCYKLGEAFTTTTSGIVMPFLIQGLGFSLETIGYVNKMLGIASILLGGLTAGFLLLRYSLYRALFLFGFLQALTNLLFVALAIQGKNITLLSIAVFSDNFAAGLASTALVTLFMRLVNKQFTGTQFSMLVALSTLPRILSGPIAASIQMSLGWVGLYELSILLALAFIPFLIMIKDQTKGNSPLEIQSQENLNSKVKQATF</sequence>
<dbReference type="Gene3D" id="1.20.1250.20">
    <property type="entry name" value="MFS general substrate transporter like domains"/>
    <property type="match status" value="1"/>
</dbReference>
<dbReference type="InterPro" id="IPR004752">
    <property type="entry name" value="AmpG_permease/AT-1"/>
</dbReference>
<evidence type="ECO:0000256" key="4">
    <source>
        <dbReference type="ARBA" id="ARBA00022989"/>
    </source>
</evidence>
<feature type="transmembrane region" description="Helical" evidence="6">
    <location>
        <begin position="310"/>
        <end position="335"/>
    </location>
</feature>
<feature type="transmembrane region" description="Helical" evidence="6">
    <location>
        <begin position="284"/>
        <end position="304"/>
    </location>
</feature>
<feature type="transmembrane region" description="Helical" evidence="6">
    <location>
        <begin position="255"/>
        <end position="277"/>
    </location>
</feature>
<evidence type="ECO:0000256" key="6">
    <source>
        <dbReference type="SAM" id="Phobius"/>
    </source>
</evidence>
<dbReference type="GO" id="GO:0016020">
    <property type="term" value="C:membrane"/>
    <property type="evidence" value="ECO:0007669"/>
    <property type="project" value="UniProtKB-SubCell"/>
</dbReference>
<feature type="transmembrane region" description="Helical" evidence="6">
    <location>
        <begin position="374"/>
        <end position="395"/>
    </location>
</feature>
<accession>A0A6F8T4V7</accession>